<name>A0A7W7Q5P6_9PSEU</name>
<evidence type="ECO:0000313" key="2">
    <source>
        <dbReference type="Proteomes" id="UP000520767"/>
    </source>
</evidence>
<sequence length="243" mass="26159">MLQRWLVDHVRTMVADTPYRPPTPGERTEAIAALRAVLAGESNDPRATSGVDDAGGPFTMLEATEHGWGTVILRPVSDVVIEVPHPGSDRFTARLGLELFHTIPSAALLVAGAHRRAGDSAADVAHRTDSLFHAYAQTLALPEIQLHGFAADTAPDTDAVVSPGAGEQGELHRRVEKALRQHGFRVGHHERLAGRTNVQGIAAAAERRPFLHLELAPLLRIHRDVVVDAVAKAVADTRDQQGD</sequence>
<reference evidence="1 2" key="1">
    <citation type="submission" date="2020-08" db="EMBL/GenBank/DDBJ databases">
        <title>Genomic Encyclopedia of Type Strains, Phase III (KMG-III): the genomes of soil and plant-associated and newly described type strains.</title>
        <authorList>
            <person name="Whitman W."/>
        </authorList>
    </citation>
    <scope>NUCLEOTIDE SEQUENCE [LARGE SCALE GENOMIC DNA]</scope>
    <source>
        <strain evidence="1 2">CECT 8960</strain>
    </source>
</reference>
<keyword evidence="2" id="KW-1185">Reference proteome</keyword>
<organism evidence="1 2">
    <name type="scientific">Actinophytocola algeriensis</name>
    <dbReference type="NCBI Taxonomy" id="1768010"/>
    <lineage>
        <taxon>Bacteria</taxon>
        <taxon>Bacillati</taxon>
        <taxon>Actinomycetota</taxon>
        <taxon>Actinomycetes</taxon>
        <taxon>Pseudonocardiales</taxon>
        <taxon>Pseudonocardiaceae</taxon>
    </lineage>
</organism>
<comment type="caution">
    <text evidence="1">The sequence shown here is derived from an EMBL/GenBank/DDBJ whole genome shotgun (WGS) entry which is preliminary data.</text>
</comment>
<evidence type="ECO:0000313" key="1">
    <source>
        <dbReference type="EMBL" id="MBB4907551.1"/>
    </source>
</evidence>
<gene>
    <name evidence="1" type="ORF">FHR82_003793</name>
</gene>
<dbReference type="Proteomes" id="UP000520767">
    <property type="component" value="Unassembled WGS sequence"/>
</dbReference>
<dbReference type="AlphaFoldDB" id="A0A7W7Q5P6"/>
<proteinExistence type="predicted"/>
<accession>A0A7W7Q5P6</accession>
<protein>
    <submittedName>
        <fullName evidence="1">Uncharacterized protein</fullName>
    </submittedName>
</protein>
<dbReference type="EMBL" id="JACHJQ010000004">
    <property type="protein sequence ID" value="MBB4907551.1"/>
    <property type="molecule type" value="Genomic_DNA"/>
</dbReference>
<dbReference type="RefSeq" id="WP_184811736.1">
    <property type="nucleotide sequence ID" value="NZ_JACHJQ010000004.1"/>
</dbReference>